<dbReference type="OMA" id="QICEICI"/>
<organism evidence="3 4">
    <name type="scientific">Sclerotinia sclerotiorum (strain ATCC 18683 / 1980 / Ss-1)</name>
    <name type="common">White mold</name>
    <name type="synonym">Whetzelinia sclerotiorum</name>
    <dbReference type="NCBI Taxonomy" id="665079"/>
    <lineage>
        <taxon>Eukaryota</taxon>
        <taxon>Fungi</taxon>
        <taxon>Dikarya</taxon>
        <taxon>Ascomycota</taxon>
        <taxon>Pezizomycotina</taxon>
        <taxon>Leotiomycetes</taxon>
        <taxon>Helotiales</taxon>
        <taxon>Sclerotiniaceae</taxon>
        <taxon>Sclerotinia</taxon>
    </lineage>
</organism>
<evidence type="ECO:0000256" key="1">
    <source>
        <dbReference type="ARBA" id="ARBA00023002"/>
    </source>
</evidence>
<dbReference type="InterPro" id="IPR050523">
    <property type="entry name" value="AKR_Detox_Biosynth"/>
</dbReference>
<accession>A0A1D9Q193</accession>
<reference evidence="4" key="1">
    <citation type="journal article" date="2017" name="Genome Biol. Evol.">
        <title>The complete genome sequence of the phytopathogenic fungus Sclerotinia sclerotiorum reveals insights into the genome architecture of broad host range pathogens.</title>
        <authorList>
            <person name="Derbyshire M."/>
            <person name="Denton-Giles M."/>
            <person name="Hegedus D."/>
            <person name="Seifbarghy S."/>
            <person name="Rollins J."/>
            <person name="van Kan J."/>
            <person name="Seidl M.F."/>
            <person name="Faino L."/>
            <person name="Mbengue M."/>
            <person name="Navaud O."/>
            <person name="Raffaele S."/>
            <person name="Hammond-Kosack K."/>
            <person name="Heard S."/>
            <person name="Oliver R."/>
        </authorList>
    </citation>
    <scope>NUCLEOTIDE SEQUENCE [LARGE SCALE GENOMIC DNA]</scope>
    <source>
        <strain evidence="4">ATCC 18683 / 1980 / Ss-1</strain>
    </source>
</reference>
<feature type="domain" description="NADP-dependent oxidoreductase" evidence="2">
    <location>
        <begin position="9"/>
        <end position="326"/>
    </location>
</feature>
<proteinExistence type="predicted"/>
<dbReference type="SUPFAM" id="SSF51430">
    <property type="entry name" value="NAD(P)-linked oxidoreductase"/>
    <property type="match status" value="1"/>
</dbReference>
<dbReference type="EMBL" id="CP017817">
    <property type="protein sequence ID" value="APA08705.1"/>
    <property type="molecule type" value="Genomic_DNA"/>
</dbReference>
<evidence type="ECO:0000313" key="4">
    <source>
        <dbReference type="Proteomes" id="UP000177798"/>
    </source>
</evidence>
<dbReference type="PANTHER" id="PTHR43364">
    <property type="entry name" value="NADH-SPECIFIC METHYLGLYOXAL REDUCTASE-RELATED"/>
    <property type="match status" value="1"/>
</dbReference>
<name>A0A1D9Q193_SCLS1</name>
<dbReference type="RefSeq" id="XP_001596235.1">
    <property type="nucleotide sequence ID" value="XM_001596185.1"/>
</dbReference>
<dbReference type="PANTHER" id="PTHR43364:SF4">
    <property type="entry name" value="NAD(P)-LINKED OXIDOREDUCTASE SUPERFAMILY PROTEIN"/>
    <property type="match status" value="1"/>
</dbReference>
<protein>
    <recommendedName>
        <fullName evidence="2">NADP-dependent oxidoreductase domain-containing protein</fullName>
    </recommendedName>
</protein>
<dbReference type="KEGG" id="ssl:SS1G_02454"/>
<evidence type="ECO:0000313" key="3">
    <source>
        <dbReference type="EMBL" id="APA08705.1"/>
    </source>
</evidence>
<keyword evidence="1" id="KW-0560">Oxidoreductase</keyword>
<dbReference type="Proteomes" id="UP000177798">
    <property type="component" value="Chromosome 4"/>
</dbReference>
<dbReference type="VEuPathDB" id="FungiDB:sscle_04g034750"/>
<dbReference type="Pfam" id="PF00248">
    <property type="entry name" value="Aldo_ket_red"/>
    <property type="match status" value="1"/>
</dbReference>
<dbReference type="OrthoDB" id="48988at2759"/>
<dbReference type="AlphaFoldDB" id="A0A1D9Q193"/>
<evidence type="ECO:0000259" key="2">
    <source>
        <dbReference type="Pfam" id="PF00248"/>
    </source>
</evidence>
<dbReference type="InterPro" id="IPR036812">
    <property type="entry name" value="NAD(P)_OxRdtase_dom_sf"/>
</dbReference>
<dbReference type="Gene3D" id="3.20.20.100">
    <property type="entry name" value="NADP-dependent oxidoreductase domain"/>
    <property type="match status" value="1"/>
</dbReference>
<dbReference type="InterPro" id="IPR023210">
    <property type="entry name" value="NADP_OxRdtase_dom"/>
</dbReference>
<dbReference type="GO" id="GO:0016491">
    <property type="term" value="F:oxidoreductase activity"/>
    <property type="evidence" value="ECO:0007669"/>
    <property type="project" value="UniProtKB-KW"/>
</dbReference>
<dbReference type="CDD" id="cd19075">
    <property type="entry name" value="AKR_AKR7A1-5"/>
    <property type="match status" value="1"/>
</dbReference>
<sequence>MATPKTAMKVVFGSMTVGRPGETIRITTVEGAQKILDVFQKHGHSEVDSARAYGGGSTEERLAEIGWQDRGLIMQTKLYPTKGKGMTALSREEYSHSAADIRRGFEASMKALKADKIEMFYLHGPDRNTPFEETLSEVNKLHQEGKFDRFGISNYASWEVARLCDIAEKNGWIKPSVYQGLYNAFNRSIEAELIPCLRYYGIALYAFQPLAGGFLTSKYHRDQTEYEANSRFDPAKFQGKLHHGRYINERNFYALEDILRPVCKKYGLTEAECGLRWMVHHSVMKNELGDAVIVGASSPEQLEENLVDLEKGKLPDEVVEALEAAWKHISGVYKYFH</sequence>
<gene>
    <name evidence="3" type="ORF">sscle_04g034750</name>
</gene>